<feature type="transmembrane region" description="Helical" evidence="2">
    <location>
        <begin position="192"/>
        <end position="215"/>
    </location>
</feature>
<keyword evidence="2" id="KW-0472">Membrane</keyword>
<protein>
    <recommendedName>
        <fullName evidence="4">MATE efflux family protein</fullName>
    </recommendedName>
</protein>
<feature type="transmembrane region" description="Helical" evidence="2">
    <location>
        <begin position="88"/>
        <end position="109"/>
    </location>
</feature>
<dbReference type="InterPro" id="IPR002528">
    <property type="entry name" value="MATE_fam"/>
</dbReference>
<dbReference type="GO" id="GO:0042910">
    <property type="term" value="F:xenobiotic transmembrane transporter activity"/>
    <property type="evidence" value="ECO:0007669"/>
    <property type="project" value="InterPro"/>
</dbReference>
<dbReference type="NCBIfam" id="TIGR00797">
    <property type="entry name" value="matE"/>
    <property type="match status" value="1"/>
</dbReference>
<feature type="transmembrane region" description="Helical" evidence="2">
    <location>
        <begin position="280"/>
        <end position="300"/>
    </location>
</feature>
<evidence type="ECO:0000313" key="3">
    <source>
        <dbReference type="EMBL" id="KAF0718626.1"/>
    </source>
</evidence>
<keyword evidence="2" id="KW-1133">Transmembrane helix</keyword>
<evidence type="ECO:0008006" key="4">
    <source>
        <dbReference type="Google" id="ProtNLM"/>
    </source>
</evidence>
<dbReference type="OrthoDB" id="2126698at2759"/>
<accession>A0A6A5A055</accession>
<feature type="transmembrane region" description="Helical" evidence="2">
    <location>
        <begin position="129"/>
        <end position="146"/>
    </location>
</feature>
<dbReference type="PANTHER" id="PTHR11206">
    <property type="entry name" value="MULTIDRUG RESISTANCE PROTEIN"/>
    <property type="match status" value="1"/>
</dbReference>
<dbReference type="GO" id="GO:0016020">
    <property type="term" value="C:membrane"/>
    <property type="evidence" value="ECO:0007669"/>
    <property type="project" value="InterPro"/>
</dbReference>
<dbReference type="AlphaFoldDB" id="A0A6A5A055"/>
<dbReference type="Pfam" id="PF01554">
    <property type="entry name" value="MatE"/>
    <property type="match status" value="2"/>
</dbReference>
<dbReference type="EMBL" id="VJMH01000134">
    <property type="protein sequence ID" value="KAF0718626.1"/>
    <property type="molecule type" value="Genomic_DNA"/>
</dbReference>
<gene>
    <name evidence="3" type="ORF">As57867_001560</name>
</gene>
<feature type="transmembrane region" description="Helical" evidence="2">
    <location>
        <begin position="321"/>
        <end position="339"/>
    </location>
</feature>
<feature type="transmembrane region" description="Helical" evidence="2">
    <location>
        <begin position="354"/>
        <end position="380"/>
    </location>
</feature>
<comment type="similarity">
    <text evidence="1">Belongs to the multi antimicrobial extrusion (MATE) (TC 2.A.66.1) family.</text>
</comment>
<feature type="transmembrane region" description="Helical" evidence="2">
    <location>
        <begin position="392"/>
        <end position="412"/>
    </location>
</feature>
<feature type="transmembrane region" description="Helical" evidence="2">
    <location>
        <begin position="48"/>
        <end position="67"/>
    </location>
</feature>
<evidence type="ECO:0000256" key="2">
    <source>
        <dbReference type="SAM" id="Phobius"/>
    </source>
</evidence>
<keyword evidence="2" id="KW-0812">Transmembrane</keyword>
<name>A0A6A5A055_9STRA</name>
<reference evidence="3" key="1">
    <citation type="submission" date="2019-06" db="EMBL/GenBank/DDBJ databases">
        <title>Genomics analysis of Aphanomyces spp. identifies a new class of oomycete effector associated with host adaptation.</title>
        <authorList>
            <person name="Gaulin E."/>
        </authorList>
    </citation>
    <scope>NUCLEOTIDE SEQUENCE</scope>
    <source>
        <strain evidence="3">CBS 578.67</strain>
    </source>
</reference>
<dbReference type="GO" id="GO:0015297">
    <property type="term" value="F:antiporter activity"/>
    <property type="evidence" value="ECO:0007669"/>
    <property type="project" value="InterPro"/>
</dbReference>
<evidence type="ECO:0000256" key="1">
    <source>
        <dbReference type="ARBA" id="ARBA00010199"/>
    </source>
</evidence>
<feature type="transmembrane region" description="Helical" evidence="2">
    <location>
        <begin position="418"/>
        <end position="440"/>
    </location>
</feature>
<comment type="caution">
    <text evidence="3">The sequence shown here is derived from an EMBL/GenBank/DDBJ whole genome shotgun (WGS) entry which is preliminary data.</text>
</comment>
<feature type="transmembrane region" description="Helical" evidence="2">
    <location>
        <begin position="12"/>
        <end position="36"/>
    </location>
</feature>
<feature type="non-terminal residue" evidence="3">
    <location>
        <position position="441"/>
    </location>
</feature>
<organism evidence="3">
    <name type="scientific">Aphanomyces stellatus</name>
    <dbReference type="NCBI Taxonomy" id="120398"/>
    <lineage>
        <taxon>Eukaryota</taxon>
        <taxon>Sar</taxon>
        <taxon>Stramenopiles</taxon>
        <taxon>Oomycota</taxon>
        <taxon>Saprolegniomycetes</taxon>
        <taxon>Saprolegniales</taxon>
        <taxon>Verrucalvaceae</taxon>
        <taxon>Aphanomyces</taxon>
    </lineage>
</organism>
<sequence length="441" mass="47849">MASSTTEVLALLRLAAPTFVTSISFFALSMVEMIVAGHLGTPEMTAVAFSQIIFDLSIIVFTQGFNQGLSAVGSQAFGAKNMVLLGRYAQMGCVGLTAMTLPLALLWWFVGDILGGLGIATSPNTVQLANQYSHLCVLWIWPRLMYSYIGVYFNTRQIVVPTAVISLVFACLHVGVNFVLVFGMPSCGWHGFGFLGLPLAMAFTQYTRLIVYLAYMIGYKQYHRQSLHWTLDFLDWTYVTGQVVVGLPLALGTLCENLQLQAMAFMAATLGEVSLDAHNAMLGLLFLLNSPIYGLTNAGVLRIGMYLGANEPSQAKQVASILWISVFVVAFVTSAVLVFCRDSIGHLYSIDPQVWASMTLICTLSATGYLVLSFTFSAMVRAILTAQARASPILVSFVLGAWIIGVPTAYFLGLRWHLGLLGIWIGMALGYIVTASIAIYA</sequence>
<feature type="transmembrane region" description="Helical" evidence="2">
    <location>
        <begin position="158"/>
        <end position="180"/>
    </location>
</feature>
<proteinExistence type="inferred from homology"/>